<sequence length="359" mass="41433">MEYIKKPKDLYNIAGDYKPYYFTALTGSAHIYPIDEQYVDWSYELDFVFERIKGNQISRCAIVGWDSIPAGIETLFSQNNIEVLGHAQIHSLEKGGMELHDLVNLRQGDAIFIFGTSKFSSILRAIEKLIPANVYVIPASREAIVPSPIQFASHYEWGWRSLILNYLKVSGLKGHFSEFGTFYGSAFFRSYFELHHWLDGKFYAFDSFEGLSEPDAREQSFSNGDFTVGAYGYNQQSFELVGEILDIPKERVKVHKGFYDKSLTESAKLKLELKEKSISVCRIDCDLLEPTLDVLEFVEPLLEDGALLYFDDWRLCRASPHIGERGAVKQWLRDNPNIDLEPFASEHWQHQWFIFNRLK</sequence>
<gene>
    <name evidence="1" type="ORF">C2869_15705</name>
</gene>
<accession>A0A2S0VUK2</accession>
<dbReference type="Proteomes" id="UP000244441">
    <property type="component" value="Chromosome"/>
</dbReference>
<dbReference type="OrthoDB" id="9799872at2"/>
<evidence type="ECO:0000313" key="2">
    <source>
        <dbReference type="Proteomes" id="UP000244441"/>
    </source>
</evidence>
<name>A0A2S0VUK2_9ALTE</name>
<dbReference type="InterPro" id="IPR029063">
    <property type="entry name" value="SAM-dependent_MTases_sf"/>
</dbReference>
<reference evidence="1 2" key="1">
    <citation type="submission" date="2018-01" db="EMBL/GenBank/DDBJ databases">
        <title>Genome sequence of a Cantenovulum-like bacteria.</title>
        <authorList>
            <person name="Tan W.R."/>
            <person name="Lau N.-S."/>
            <person name="Go F."/>
            <person name="Amirul A.-A.A."/>
        </authorList>
    </citation>
    <scope>NUCLEOTIDE SEQUENCE [LARGE SCALE GENOMIC DNA]</scope>
    <source>
        <strain evidence="1 2">CCB-QB4</strain>
    </source>
</reference>
<organism evidence="1 2">
    <name type="scientific">Saccharobesus litoralis</name>
    <dbReference type="NCBI Taxonomy" id="2172099"/>
    <lineage>
        <taxon>Bacteria</taxon>
        <taxon>Pseudomonadati</taxon>
        <taxon>Pseudomonadota</taxon>
        <taxon>Gammaproteobacteria</taxon>
        <taxon>Alteromonadales</taxon>
        <taxon>Alteromonadaceae</taxon>
        <taxon>Saccharobesus</taxon>
    </lineage>
</organism>
<dbReference type="AlphaFoldDB" id="A0A2S0VUK2"/>
<dbReference type="InterPro" id="IPR008884">
    <property type="entry name" value="TylF_MeTrfase"/>
</dbReference>
<dbReference type="RefSeq" id="WP_108603848.1">
    <property type="nucleotide sequence ID" value="NZ_CP026604.1"/>
</dbReference>
<evidence type="ECO:0000313" key="1">
    <source>
        <dbReference type="EMBL" id="AWB67780.1"/>
    </source>
</evidence>
<dbReference type="PANTHER" id="PTHR40036:SF1">
    <property type="entry name" value="MACROCIN O-METHYLTRANSFERASE"/>
    <property type="match status" value="1"/>
</dbReference>
<dbReference type="Gene3D" id="3.40.50.150">
    <property type="entry name" value="Vaccinia Virus protein VP39"/>
    <property type="match status" value="1"/>
</dbReference>
<protein>
    <submittedName>
        <fullName evidence="1">Uncharacterized protein</fullName>
    </submittedName>
</protein>
<dbReference type="EMBL" id="CP026604">
    <property type="protein sequence ID" value="AWB67780.1"/>
    <property type="molecule type" value="Genomic_DNA"/>
</dbReference>
<keyword evidence="2" id="KW-1185">Reference proteome</keyword>
<dbReference type="PANTHER" id="PTHR40036">
    <property type="entry name" value="MACROCIN O-METHYLTRANSFERASE"/>
    <property type="match status" value="1"/>
</dbReference>
<dbReference type="KEGG" id="cate:C2869_15705"/>
<proteinExistence type="predicted"/>
<dbReference type="Pfam" id="PF05711">
    <property type="entry name" value="TylF"/>
    <property type="match status" value="1"/>
</dbReference>